<proteinExistence type="predicted"/>
<gene>
    <name evidence="1" type="ORF">Asi02nite_25110</name>
</gene>
<accession>A0ABQ4CNX6</accession>
<organism evidence="1 2">
    <name type="scientific">Asanoa siamensis</name>
    <dbReference type="NCBI Taxonomy" id="926357"/>
    <lineage>
        <taxon>Bacteria</taxon>
        <taxon>Bacillati</taxon>
        <taxon>Actinomycetota</taxon>
        <taxon>Actinomycetes</taxon>
        <taxon>Micromonosporales</taxon>
        <taxon>Micromonosporaceae</taxon>
        <taxon>Asanoa</taxon>
    </lineage>
</organism>
<sequence>MTIGPIDDLGDADLLERRQLVALRARGDVGTTPVGGVRCGRPLVYPIAADDLPPPLRLRAEVSGEQHVGVLFAFDLERLPDGDRYVSARFEVALTEPEAMAVRVDADADTLGVTYEATPATAVATRTIAAAERRPGWLRRLAGRERAPRAWVAGVQTSRFAWVHEDPRGDLLLPRHYGMHAVLALPAGARQVAGTIGVQVEVAARRGRVTSAREHVAFAEPCGLGAPAPAPADAAAVRLCMAADVVGYSRRRNAATERIQADIVALLGRARRAAGIADGAVRPQPQGDGQFTVLPVGIDESAVIPRLLAELDRGLRALNAHADDRMRIRVALHRGLVKEGANGWIGNAPIAVHRILDSPPLRAALHAHPRADFVLGVPDVLYRDVFVHAEERPRCDEFTAMTVELPEKGFVEHAWLYVG</sequence>
<dbReference type="RefSeq" id="WP_203712728.1">
    <property type="nucleotide sequence ID" value="NZ_BONE01000017.1"/>
</dbReference>
<comment type="caution">
    <text evidence="1">The sequence shown here is derived from an EMBL/GenBank/DDBJ whole genome shotgun (WGS) entry which is preliminary data.</text>
</comment>
<dbReference type="EMBL" id="BONE01000017">
    <property type="protein sequence ID" value="GIF72993.1"/>
    <property type="molecule type" value="Genomic_DNA"/>
</dbReference>
<protein>
    <submittedName>
        <fullName evidence="1">Uncharacterized protein</fullName>
    </submittedName>
</protein>
<reference evidence="1 2" key="1">
    <citation type="submission" date="2021-01" db="EMBL/GenBank/DDBJ databases">
        <title>Whole genome shotgun sequence of Asanoa siamensis NBRC 107932.</title>
        <authorList>
            <person name="Komaki H."/>
            <person name="Tamura T."/>
        </authorList>
    </citation>
    <scope>NUCLEOTIDE SEQUENCE [LARGE SCALE GENOMIC DNA]</scope>
    <source>
        <strain evidence="1 2">NBRC 107932</strain>
    </source>
</reference>
<evidence type="ECO:0000313" key="2">
    <source>
        <dbReference type="Proteomes" id="UP000604117"/>
    </source>
</evidence>
<name>A0ABQ4CNX6_9ACTN</name>
<keyword evidence="2" id="KW-1185">Reference proteome</keyword>
<dbReference type="Proteomes" id="UP000604117">
    <property type="component" value="Unassembled WGS sequence"/>
</dbReference>
<evidence type="ECO:0000313" key="1">
    <source>
        <dbReference type="EMBL" id="GIF72993.1"/>
    </source>
</evidence>